<dbReference type="Proteomes" id="UP000199323">
    <property type="component" value="Unassembled WGS sequence"/>
</dbReference>
<proteinExistence type="predicted"/>
<dbReference type="EMBL" id="FONG01000036">
    <property type="protein sequence ID" value="SFF91044.1"/>
    <property type="molecule type" value="Genomic_DNA"/>
</dbReference>
<accession>A0A1I2MHS4</accession>
<reference evidence="1 2" key="1">
    <citation type="submission" date="2016-10" db="EMBL/GenBank/DDBJ databases">
        <authorList>
            <person name="de Groot N.N."/>
        </authorList>
    </citation>
    <scope>NUCLEOTIDE SEQUENCE [LARGE SCALE GENOMIC DNA]</scope>
    <source>
        <strain evidence="1 2">CGMCC 4.3510</strain>
    </source>
</reference>
<sequence>MLGVTEPPPGRVRARITAQLRTGGAVLLAAGPWKGADLRFRVTGAVWEGLGRGHGVLRHRLVTVEVSGRGAAGGVPRRAQWWLPGPYGAQPVAGGPLATHGGGGMRVVG</sequence>
<evidence type="ECO:0000313" key="1">
    <source>
        <dbReference type="EMBL" id="SFF91044.1"/>
    </source>
</evidence>
<dbReference type="AlphaFoldDB" id="A0A1I2MHS4"/>
<gene>
    <name evidence="1" type="ORF">SAMN05216251_13625</name>
</gene>
<protein>
    <submittedName>
        <fullName evidence="1">Uncharacterized protein</fullName>
    </submittedName>
</protein>
<dbReference type="STRING" id="380248.SAMN05216251_13625"/>
<evidence type="ECO:0000313" key="2">
    <source>
        <dbReference type="Proteomes" id="UP000199323"/>
    </source>
</evidence>
<organism evidence="1 2">
    <name type="scientific">Actinacidiphila alni</name>
    <dbReference type="NCBI Taxonomy" id="380248"/>
    <lineage>
        <taxon>Bacteria</taxon>
        <taxon>Bacillati</taxon>
        <taxon>Actinomycetota</taxon>
        <taxon>Actinomycetes</taxon>
        <taxon>Kitasatosporales</taxon>
        <taxon>Streptomycetaceae</taxon>
        <taxon>Actinacidiphila</taxon>
    </lineage>
</organism>
<keyword evidence="2" id="KW-1185">Reference proteome</keyword>
<name>A0A1I2MHS4_9ACTN</name>